<dbReference type="PANTHER" id="PTHR30332">
    <property type="entry name" value="PROBABLE GENERAL SECRETION PATHWAY PROTEIN D"/>
    <property type="match status" value="1"/>
</dbReference>
<dbReference type="PRINTS" id="PR00811">
    <property type="entry name" value="BCTERIALGSPD"/>
</dbReference>
<feature type="non-terminal residue" evidence="3">
    <location>
        <position position="1"/>
    </location>
</feature>
<name>A0A0F9E5U7_9ZZZZ</name>
<feature type="region of interest" description="Disordered" evidence="1">
    <location>
        <begin position="397"/>
        <end position="446"/>
    </location>
</feature>
<dbReference type="InterPro" id="IPR050810">
    <property type="entry name" value="Bact_Secretion_Sys_Channel"/>
</dbReference>
<evidence type="ECO:0000256" key="1">
    <source>
        <dbReference type="SAM" id="MobiDB-lite"/>
    </source>
</evidence>
<comment type="caution">
    <text evidence="3">The sequence shown here is derived from an EMBL/GenBank/DDBJ whole genome shotgun (WGS) entry which is preliminary data.</text>
</comment>
<dbReference type="Pfam" id="PF00263">
    <property type="entry name" value="Secretin"/>
    <property type="match status" value="1"/>
</dbReference>
<organism evidence="3">
    <name type="scientific">marine sediment metagenome</name>
    <dbReference type="NCBI Taxonomy" id="412755"/>
    <lineage>
        <taxon>unclassified sequences</taxon>
        <taxon>metagenomes</taxon>
        <taxon>ecological metagenomes</taxon>
    </lineage>
</organism>
<reference evidence="3" key="1">
    <citation type="journal article" date="2015" name="Nature">
        <title>Complex archaea that bridge the gap between prokaryotes and eukaryotes.</title>
        <authorList>
            <person name="Spang A."/>
            <person name="Saw J.H."/>
            <person name="Jorgensen S.L."/>
            <person name="Zaremba-Niedzwiedzka K."/>
            <person name="Martijn J."/>
            <person name="Lind A.E."/>
            <person name="van Eijk R."/>
            <person name="Schleper C."/>
            <person name="Guy L."/>
            <person name="Ettema T.J."/>
        </authorList>
    </citation>
    <scope>NUCLEOTIDE SEQUENCE</scope>
</reference>
<dbReference type="InterPro" id="IPR004846">
    <property type="entry name" value="T2SS/T3SS_dom"/>
</dbReference>
<dbReference type="AlphaFoldDB" id="A0A0F9E5U7"/>
<evidence type="ECO:0000313" key="3">
    <source>
        <dbReference type="EMBL" id="KKL69378.1"/>
    </source>
</evidence>
<sequence length="446" mass="47602">DLLIWGKDERMWRSQVEVSADIRKLQGDLATLFPRCRLRLTQSGDALVITGALARVEQVGHLRKLFDSLRLKYVDMTTVTGVQQVQIHVRVAEVSRTAIRALGINAVKTGNDMFGASTVGAASGGPINPIAIGIPSGTSAARWNAPFVFTADTPVSSSVTLFAGFPETGLAVFLQALKENQYLRILAEPTLVALSGEEASFLAGGEFPIPVTQGGSGSAGTAITIEYREFGVRLRFRPVVLGDGRIRLRVAPEVSELSDIDSVTIQGSVIPSLVVRKVETTLELKSGQTFAMAGLLRRTNSARTSRVPWLGEVPVLGALFRSVRYTKSETELVVLATVTLVEPLALEGRMPAPGSFHSVPNDWELFAQGQIQGKAPAKLSAADAAWLKEKGLHRLKGPGAWATYEGGGVRSRSTARPPGEKSTKPPPSPTKPKPASPPKAGASKTK</sequence>
<dbReference type="InterPro" id="IPR001775">
    <property type="entry name" value="GspD/PilQ"/>
</dbReference>
<dbReference type="PANTHER" id="PTHR30332:SF17">
    <property type="entry name" value="TYPE IV PILIATION SYSTEM PROTEIN DR_0774-RELATED"/>
    <property type="match status" value="1"/>
</dbReference>
<feature type="compositionally biased region" description="Pro residues" evidence="1">
    <location>
        <begin position="424"/>
        <end position="437"/>
    </location>
</feature>
<proteinExistence type="predicted"/>
<gene>
    <name evidence="3" type="ORF">LCGC14_2115560</name>
</gene>
<feature type="domain" description="Type II/III secretion system secretin-like" evidence="2">
    <location>
        <begin position="176"/>
        <end position="341"/>
    </location>
</feature>
<dbReference type="EMBL" id="LAZR01026226">
    <property type="protein sequence ID" value="KKL69378.1"/>
    <property type="molecule type" value="Genomic_DNA"/>
</dbReference>
<accession>A0A0F9E5U7</accession>
<protein>
    <recommendedName>
        <fullName evidence="2">Type II/III secretion system secretin-like domain-containing protein</fullName>
    </recommendedName>
</protein>
<dbReference type="GO" id="GO:0015627">
    <property type="term" value="C:type II protein secretion system complex"/>
    <property type="evidence" value="ECO:0007669"/>
    <property type="project" value="TreeGrafter"/>
</dbReference>
<dbReference type="GO" id="GO:0009306">
    <property type="term" value="P:protein secretion"/>
    <property type="evidence" value="ECO:0007669"/>
    <property type="project" value="InterPro"/>
</dbReference>
<evidence type="ECO:0000259" key="2">
    <source>
        <dbReference type="Pfam" id="PF00263"/>
    </source>
</evidence>